<protein>
    <submittedName>
        <fullName evidence="1">Uncharacterized protein</fullName>
    </submittedName>
</protein>
<organism evidence="1 2">
    <name type="scientific">Trifolium medium</name>
    <dbReference type="NCBI Taxonomy" id="97028"/>
    <lineage>
        <taxon>Eukaryota</taxon>
        <taxon>Viridiplantae</taxon>
        <taxon>Streptophyta</taxon>
        <taxon>Embryophyta</taxon>
        <taxon>Tracheophyta</taxon>
        <taxon>Spermatophyta</taxon>
        <taxon>Magnoliopsida</taxon>
        <taxon>eudicotyledons</taxon>
        <taxon>Gunneridae</taxon>
        <taxon>Pentapetalae</taxon>
        <taxon>rosids</taxon>
        <taxon>fabids</taxon>
        <taxon>Fabales</taxon>
        <taxon>Fabaceae</taxon>
        <taxon>Papilionoideae</taxon>
        <taxon>50 kb inversion clade</taxon>
        <taxon>NPAAA clade</taxon>
        <taxon>Hologalegina</taxon>
        <taxon>IRL clade</taxon>
        <taxon>Trifolieae</taxon>
        <taxon>Trifolium</taxon>
    </lineage>
</organism>
<dbReference type="EMBL" id="LXQA010201120">
    <property type="protein sequence ID" value="MCI33053.1"/>
    <property type="molecule type" value="Genomic_DNA"/>
</dbReference>
<reference evidence="1 2" key="1">
    <citation type="journal article" date="2018" name="Front. Plant Sci.">
        <title>Red Clover (Trifolium pratense) and Zigzag Clover (T. medium) - A Picture of Genomic Similarities and Differences.</title>
        <authorList>
            <person name="Dluhosova J."/>
            <person name="Istvanek J."/>
            <person name="Nedelnik J."/>
            <person name="Repkova J."/>
        </authorList>
    </citation>
    <scope>NUCLEOTIDE SEQUENCE [LARGE SCALE GENOMIC DNA]</scope>
    <source>
        <strain evidence="2">cv. 10/8</strain>
        <tissue evidence="1">Leaf</tissue>
    </source>
</reference>
<sequence>MLPFLQGWRVLPGLSLSVHLEGSPSPATRLLGSPGVSASTGSNGSHNNVIAKKILLKAKGIGFSFAKYDGWEESRLVALEDKDCVWTVHKESDNLFR</sequence>
<keyword evidence="2" id="KW-1185">Reference proteome</keyword>
<name>A0A392R8Y0_9FABA</name>
<evidence type="ECO:0000313" key="1">
    <source>
        <dbReference type="EMBL" id="MCI33053.1"/>
    </source>
</evidence>
<proteinExistence type="predicted"/>
<comment type="caution">
    <text evidence="1">The sequence shown here is derived from an EMBL/GenBank/DDBJ whole genome shotgun (WGS) entry which is preliminary data.</text>
</comment>
<dbReference type="Proteomes" id="UP000265520">
    <property type="component" value="Unassembled WGS sequence"/>
</dbReference>
<accession>A0A392R8Y0</accession>
<dbReference type="AlphaFoldDB" id="A0A392R8Y0"/>
<evidence type="ECO:0000313" key="2">
    <source>
        <dbReference type="Proteomes" id="UP000265520"/>
    </source>
</evidence>